<dbReference type="PANTHER" id="PTHR35568">
    <property type="entry name" value="TRANSCRIPTIONAL REGULATOR DAUR"/>
    <property type="match status" value="1"/>
</dbReference>
<evidence type="ECO:0000259" key="1">
    <source>
        <dbReference type="Pfam" id="PF13309"/>
    </source>
</evidence>
<evidence type="ECO:0000313" key="2">
    <source>
        <dbReference type="EMBL" id="MPN61335.1"/>
    </source>
</evidence>
<sequence>MNNEIETEISDHSIEEYTVEIIHNVITSSNIPADRMTPDEKTEILKKMKDKGVFRIKGAVREIARQLETSEPTIYRYLKTIEQQ</sequence>
<dbReference type="AlphaFoldDB" id="A0A645JC91"/>
<protein>
    <recommendedName>
        <fullName evidence="1">Transcriptional regulator DauR-like HTH domain-containing protein</fullName>
    </recommendedName>
</protein>
<dbReference type="EMBL" id="VSSQ01137815">
    <property type="protein sequence ID" value="MPN61335.1"/>
    <property type="molecule type" value="Genomic_DNA"/>
</dbReference>
<feature type="domain" description="Transcriptional regulator DauR-like HTH" evidence="1">
    <location>
        <begin position="20"/>
        <end position="79"/>
    </location>
</feature>
<organism evidence="2">
    <name type="scientific">bioreactor metagenome</name>
    <dbReference type="NCBI Taxonomy" id="1076179"/>
    <lineage>
        <taxon>unclassified sequences</taxon>
        <taxon>metagenomes</taxon>
        <taxon>ecological metagenomes</taxon>
    </lineage>
</organism>
<accession>A0A645JC91</accession>
<gene>
    <name evidence="2" type="ORF">SDC9_209071</name>
</gene>
<dbReference type="PANTHER" id="PTHR35568:SF1">
    <property type="entry name" value="TRANSCRIPTIONAL REGULATOR DAUR"/>
    <property type="match status" value="1"/>
</dbReference>
<dbReference type="Pfam" id="PF13309">
    <property type="entry name" value="HTH_22"/>
    <property type="match status" value="1"/>
</dbReference>
<proteinExistence type="predicted"/>
<comment type="caution">
    <text evidence="2">The sequence shown here is derived from an EMBL/GenBank/DDBJ whole genome shotgun (WGS) entry which is preliminary data.</text>
</comment>
<dbReference type="InterPro" id="IPR039445">
    <property type="entry name" value="DauR-like_HTH"/>
</dbReference>
<name>A0A645JC91_9ZZZZ</name>
<dbReference type="InterPro" id="IPR039446">
    <property type="entry name" value="DauR-like"/>
</dbReference>
<reference evidence="2" key="1">
    <citation type="submission" date="2019-08" db="EMBL/GenBank/DDBJ databases">
        <authorList>
            <person name="Kucharzyk K."/>
            <person name="Murdoch R.W."/>
            <person name="Higgins S."/>
            <person name="Loffler F."/>
        </authorList>
    </citation>
    <scope>NUCLEOTIDE SEQUENCE</scope>
</reference>